<dbReference type="Proteomes" id="UP000381693">
    <property type="component" value="Unassembled WGS sequence"/>
</dbReference>
<evidence type="ECO:0000313" key="1">
    <source>
        <dbReference type="EMBL" id="VVM08391.1"/>
    </source>
</evidence>
<gene>
    <name evidence="1" type="ORF">MAMC_02101</name>
</gene>
<keyword evidence="2" id="KW-1185">Reference proteome</keyword>
<dbReference type="EMBL" id="CABFUZ020000249">
    <property type="protein sequence ID" value="VVM08391.1"/>
    <property type="molecule type" value="Genomic_DNA"/>
</dbReference>
<protein>
    <submittedName>
        <fullName evidence="1">Uncharacterized protein</fullName>
    </submittedName>
</protein>
<dbReference type="AlphaFoldDB" id="A0A5E6MQG3"/>
<accession>A0A5E6MQG3</accession>
<organism evidence="1 2">
    <name type="scientific">Methylacidimicrobium cyclopophantes</name>
    <dbReference type="NCBI Taxonomy" id="1041766"/>
    <lineage>
        <taxon>Bacteria</taxon>
        <taxon>Pseudomonadati</taxon>
        <taxon>Verrucomicrobiota</taxon>
        <taxon>Methylacidimicrobium</taxon>
    </lineage>
</organism>
<proteinExistence type="predicted"/>
<comment type="caution">
    <text evidence="1">The sequence shown here is derived from an EMBL/GenBank/DDBJ whole genome shotgun (WGS) entry which is preliminary data.</text>
</comment>
<sequence length="129" mass="14634">METVADEIDDWLGEKGIRFERSVAKPGRSGRVWTVDYQTYLPQRTSLIFLLATGSRAAARRVTEHVVAGLYDLSHLKARPPQPCFVSLFDDTEDVWQAEDFRLVEALSSVARWSRPDELEAILRAAREG</sequence>
<dbReference type="OrthoDB" id="572264at2"/>
<dbReference type="RefSeq" id="WP_142525981.1">
    <property type="nucleotide sequence ID" value="NZ_CABFUZ020000249.1"/>
</dbReference>
<reference evidence="1" key="1">
    <citation type="submission" date="2019-09" db="EMBL/GenBank/DDBJ databases">
        <authorList>
            <person name="Cremers G."/>
        </authorList>
    </citation>
    <scope>NUCLEOTIDE SEQUENCE [LARGE SCALE GENOMIC DNA]</scope>
    <source>
        <strain evidence="1">3B</strain>
    </source>
</reference>
<evidence type="ECO:0000313" key="2">
    <source>
        <dbReference type="Proteomes" id="UP000381693"/>
    </source>
</evidence>
<name>A0A5E6MQG3_9BACT</name>